<evidence type="ECO:0000313" key="1">
    <source>
        <dbReference type="EMBL" id="QHT39262.1"/>
    </source>
</evidence>
<dbReference type="EMBL" id="MN738840">
    <property type="protein sequence ID" value="QHT39262.1"/>
    <property type="molecule type" value="Genomic_DNA"/>
</dbReference>
<sequence length="113" mass="13421">MIKLNTGCLIHKEGYLSYSELPIEPNKKNCPQIHVYNYNRLANRDKRKAFFGEENLWESYPDQQDLKDKKSNTKSAYQMIQPFGYTKNELFDMTRLIETDIPLPTDPDFFKHI</sequence>
<accession>A0A6C0FDM7</accession>
<proteinExistence type="predicted"/>
<dbReference type="AlphaFoldDB" id="A0A6C0FDM7"/>
<protein>
    <submittedName>
        <fullName evidence="1">Uncharacterized protein</fullName>
    </submittedName>
</protein>
<organism evidence="1">
    <name type="scientific">viral metagenome</name>
    <dbReference type="NCBI Taxonomy" id="1070528"/>
    <lineage>
        <taxon>unclassified sequences</taxon>
        <taxon>metagenomes</taxon>
        <taxon>organismal metagenomes</taxon>
    </lineage>
</organism>
<reference evidence="1" key="1">
    <citation type="journal article" date="2020" name="Nature">
        <title>Giant virus diversity and host interactions through global metagenomics.</title>
        <authorList>
            <person name="Schulz F."/>
            <person name="Roux S."/>
            <person name="Paez-Espino D."/>
            <person name="Jungbluth S."/>
            <person name="Walsh D.A."/>
            <person name="Denef V.J."/>
            <person name="McMahon K.D."/>
            <person name="Konstantinidis K.T."/>
            <person name="Eloe-Fadrosh E.A."/>
            <person name="Kyrpides N.C."/>
            <person name="Woyke T."/>
        </authorList>
    </citation>
    <scope>NUCLEOTIDE SEQUENCE</scope>
    <source>
        <strain evidence="1">GVMAG-S-ERX556126-94</strain>
    </source>
</reference>
<name>A0A6C0FDM7_9ZZZZ</name>